<protein>
    <submittedName>
        <fullName evidence="1">Uncharacterized protein</fullName>
    </submittedName>
</protein>
<gene>
    <name evidence="1" type="ORF">DET57_104279</name>
</gene>
<dbReference type="EMBL" id="QJJG01000004">
    <property type="protein sequence ID" value="PXW47217.1"/>
    <property type="molecule type" value="Genomic_DNA"/>
</dbReference>
<organism evidence="1 2">
    <name type="scientific">Klebsiella oxytoca</name>
    <dbReference type="NCBI Taxonomy" id="571"/>
    <lineage>
        <taxon>Bacteria</taxon>
        <taxon>Pseudomonadati</taxon>
        <taxon>Pseudomonadota</taxon>
        <taxon>Gammaproteobacteria</taxon>
        <taxon>Enterobacterales</taxon>
        <taxon>Enterobacteriaceae</taxon>
        <taxon>Klebsiella/Raoultella group</taxon>
        <taxon>Klebsiella</taxon>
    </lineage>
</organism>
<proteinExistence type="predicted"/>
<sequence>MPTDRGNDSRTEKGAETAITPDCTLCYMKAYFFRVLGFILAAQGRQLVHQHLFNQIAAVHVAGFG</sequence>
<name>A0A318FUZ1_KLEOX</name>
<evidence type="ECO:0000313" key="1">
    <source>
        <dbReference type="EMBL" id="PXW47217.1"/>
    </source>
</evidence>
<evidence type="ECO:0000313" key="2">
    <source>
        <dbReference type="Proteomes" id="UP000247485"/>
    </source>
</evidence>
<reference evidence="1 2" key="1">
    <citation type="submission" date="2018-05" db="EMBL/GenBank/DDBJ databases">
        <title>Freshwater and sediment microbial communities from various areas in North America, analyzing microbe dynamics in response to fracking.</title>
        <authorList>
            <person name="Lamendella R."/>
        </authorList>
    </citation>
    <scope>NUCLEOTIDE SEQUENCE [LARGE SCALE GENOMIC DNA]</scope>
    <source>
        <strain evidence="1 2">67</strain>
    </source>
</reference>
<comment type="caution">
    <text evidence="1">The sequence shown here is derived from an EMBL/GenBank/DDBJ whole genome shotgun (WGS) entry which is preliminary data.</text>
</comment>
<accession>A0A318FUZ1</accession>
<dbReference type="Proteomes" id="UP000247485">
    <property type="component" value="Unassembled WGS sequence"/>
</dbReference>
<dbReference type="AlphaFoldDB" id="A0A318FUZ1"/>